<organism evidence="3 4">
    <name type="scientific">Tritrichomonas musculus</name>
    <dbReference type="NCBI Taxonomy" id="1915356"/>
    <lineage>
        <taxon>Eukaryota</taxon>
        <taxon>Metamonada</taxon>
        <taxon>Parabasalia</taxon>
        <taxon>Tritrichomonadida</taxon>
        <taxon>Tritrichomonadidae</taxon>
        <taxon>Tritrichomonas</taxon>
    </lineage>
</organism>
<dbReference type="Proteomes" id="UP001470230">
    <property type="component" value="Unassembled WGS sequence"/>
</dbReference>
<evidence type="ECO:0000256" key="2">
    <source>
        <dbReference type="SAM" id="MobiDB-lite"/>
    </source>
</evidence>
<name>A0ABR2K4E5_9EUKA</name>
<accession>A0ABR2K4E5</accession>
<keyword evidence="1" id="KW-0175">Coiled coil</keyword>
<protein>
    <submittedName>
        <fullName evidence="3">Uncharacterized protein</fullName>
    </submittedName>
</protein>
<gene>
    <name evidence="3" type="ORF">M9Y10_041382</name>
</gene>
<evidence type="ECO:0000313" key="3">
    <source>
        <dbReference type="EMBL" id="KAK8885924.1"/>
    </source>
</evidence>
<evidence type="ECO:0000313" key="4">
    <source>
        <dbReference type="Proteomes" id="UP001470230"/>
    </source>
</evidence>
<feature type="coiled-coil region" evidence="1">
    <location>
        <begin position="135"/>
        <end position="166"/>
    </location>
</feature>
<evidence type="ECO:0000256" key="1">
    <source>
        <dbReference type="SAM" id="Coils"/>
    </source>
</evidence>
<keyword evidence="4" id="KW-1185">Reference proteome</keyword>
<feature type="region of interest" description="Disordered" evidence="2">
    <location>
        <begin position="1"/>
        <end position="25"/>
    </location>
</feature>
<comment type="caution">
    <text evidence="3">The sequence shown here is derived from an EMBL/GenBank/DDBJ whole genome shotgun (WGS) entry which is preliminary data.</text>
</comment>
<proteinExistence type="predicted"/>
<reference evidence="3 4" key="1">
    <citation type="submission" date="2024-04" db="EMBL/GenBank/DDBJ databases">
        <title>Tritrichomonas musculus Genome.</title>
        <authorList>
            <person name="Alves-Ferreira E."/>
            <person name="Grigg M."/>
            <person name="Lorenzi H."/>
            <person name="Galac M."/>
        </authorList>
    </citation>
    <scope>NUCLEOTIDE SEQUENCE [LARGE SCALE GENOMIC DNA]</scope>
    <source>
        <strain evidence="3 4">EAF2021</strain>
    </source>
</reference>
<dbReference type="EMBL" id="JAPFFF010000007">
    <property type="protein sequence ID" value="KAK8885924.1"/>
    <property type="molecule type" value="Genomic_DNA"/>
</dbReference>
<sequence>MQRRIYAPQISSKAKSDSSLEKTRFSNQSQQINSKIFYDQNRSNMNPFKTPNNASKRLLEVIRTIELKYSLKNQETELDNYSDDSNVSYSPIVSKSMCVQPNDHNDDFWYLDSPKDDQELVQPHQSRLNTQFQRIIKAQEKIKKELKQIKKKIEDLDNEYEFMDNVLDLSF</sequence>
<feature type="compositionally biased region" description="Basic and acidic residues" evidence="2">
    <location>
        <begin position="14"/>
        <end position="24"/>
    </location>
</feature>